<dbReference type="GO" id="GO:0016829">
    <property type="term" value="F:lyase activity"/>
    <property type="evidence" value="ECO:0007669"/>
    <property type="project" value="UniProtKB-UniRule"/>
</dbReference>
<dbReference type="GO" id="GO:0006777">
    <property type="term" value="P:Mo-molybdopterin cofactor biosynthetic process"/>
    <property type="evidence" value="ECO:0007669"/>
    <property type="project" value="UniProtKB-UniRule"/>
</dbReference>
<dbReference type="PROSITE" id="PS51340">
    <property type="entry name" value="MOSC"/>
    <property type="match status" value="1"/>
</dbReference>
<dbReference type="Pfam" id="PF03473">
    <property type="entry name" value="MOSC"/>
    <property type="match status" value="1"/>
</dbReference>
<dbReference type="PANTHER" id="PTHR14237">
    <property type="entry name" value="MOLYBDOPTERIN COFACTOR SULFURASE MOSC"/>
    <property type="match status" value="1"/>
</dbReference>
<accession>A0A9Q1BZZ5</accession>
<dbReference type="Pfam" id="PF00266">
    <property type="entry name" value="Aminotran_5"/>
    <property type="match status" value="2"/>
</dbReference>
<reference evidence="6" key="1">
    <citation type="submission" date="2021-10" db="EMBL/GenBank/DDBJ databases">
        <title>Tropical sea cucumber genome reveals ecological adaptation and Cuvierian tubules defense mechanism.</title>
        <authorList>
            <person name="Chen T."/>
        </authorList>
    </citation>
    <scope>NUCLEOTIDE SEQUENCE</scope>
    <source>
        <strain evidence="6">Nanhai2018</strain>
        <tissue evidence="6">Muscle</tissue>
    </source>
</reference>
<dbReference type="PANTHER" id="PTHR14237:SF80">
    <property type="entry name" value="MOLYBDENUM COFACTOR SULFURASE"/>
    <property type="match status" value="1"/>
</dbReference>
<dbReference type="InterPro" id="IPR015421">
    <property type="entry name" value="PyrdxlP-dep_Trfase_major"/>
</dbReference>
<comment type="function">
    <text evidence="4">Sulfurates the molybdenum cofactor. Sulfation of molybdenum is essential for xanthine dehydrogenase (XDH) and aldehyde oxidase (ADO) enzymes in which molybdenum cofactor is liganded by 1 oxygen and 1 sulfur atom in active form.</text>
</comment>
<dbReference type="Proteomes" id="UP001152320">
    <property type="component" value="Chromosome 9"/>
</dbReference>
<dbReference type="InterPro" id="IPR028886">
    <property type="entry name" value="MoCo_sulfurase"/>
</dbReference>
<dbReference type="InterPro" id="IPR005302">
    <property type="entry name" value="MoCF_Sase_C"/>
</dbReference>
<dbReference type="HAMAP" id="MF_03050">
    <property type="entry name" value="MOCOS"/>
    <property type="match status" value="1"/>
</dbReference>
<keyword evidence="3 4" id="KW-0501">Molybdenum cofactor biosynthesis</keyword>
<comment type="caution">
    <text evidence="6">The sequence shown here is derived from an EMBL/GenBank/DDBJ whole genome shotgun (WGS) entry which is preliminary data.</text>
</comment>
<comment type="cofactor">
    <cofactor evidence="4">
        <name>pyridoxal 5'-phosphate</name>
        <dbReference type="ChEBI" id="CHEBI:597326"/>
    </cofactor>
</comment>
<dbReference type="InterPro" id="IPR015424">
    <property type="entry name" value="PyrdxlP-dep_Trfase"/>
</dbReference>
<organism evidence="6 7">
    <name type="scientific">Holothuria leucospilota</name>
    <name type="common">Black long sea cucumber</name>
    <name type="synonym">Mertensiothuria leucospilota</name>
    <dbReference type="NCBI Taxonomy" id="206669"/>
    <lineage>
        <taxon>Eukaryota</taxon>
        <taxon>Metazoa</taxon>
        <taxon>Echinodermata</taxon>
        <taxon>Eleutherozoa</taxon>
        <taxon>Echinozoa</taxon>
        <taxon>Holothuroidea</taxon>
        <taxon>Aspidochirotacea</taxon>
        <taxon>Aspidochirotida</taxon>
        <taxon>Holothuriidae</taxon>
        <taxon>Holothuria</taxon>
    </lineage>
</organism>
<sequence length="789" mass="88157">MDPKLRQKEFPQLADFIYLDHTGTTLFAKSQLEKFTLDITTNLYGNPHTHSYSSQLTSDVIDHVRSRILHHFNTTPDKHCVIFTSGCTGALKLLAESFPWYPGTSSSHPRHAASEHDQSSGESVFCYLQDDHTSAVGMREVAVSRGARSVCLSPLQANTEFSKRPKSFPQCNGVVSGPSHLFIYPGQSNFSGKKYPLDWTSKCKNNYLDEVLCCHGNWFVALDAAALVSTSPLDLSDCDADFISLSFYKLFGFPTGIGALIVKKEAVSLLKKDYFGGGTVAAYSSTDPFYAPRKMPHEWFEDGTLPFLDIIALRHGFDALDSLGGGMTAISQHTFTLAKYTFEALSQMQHSNGKPLAQCYCDNEFKDIHQQGPIITFNLLRPSGEFIGYAEFQKVASLYNIQLRTGCFCNIGACQYYFGLGNEEIKANFEAGHVCGDDIDLLNGKPTGSVRISFGYMSLKSDADTFLKFVRECFVDCQTRGSGESLERAVSIQMTNGLQEMIVSDNTALKKEARSRLSKICLYPVKSCAALKVDQWELGPQGLKYDRLWMIVNEAGVFISQKRNPKMCLIKPTINLKEGLLTLHADGMEPINLPLDAEPEDTILEIKSVCADRCQTFDCGDAVSDWVTAVLGQRCRLHRQDLSYARRRRTEHSEMRGASKMSLANSDQYLLISTQSSQDLLSCLPGHQLDNLMDRFRANFIISGETEAYEEDTWKRIRIGENVFQVTQACVRCKMITIDQMDASETKETFTKLADRREGKIRFGILMKRIDNQSAGTRIVVGTDVEVLE</sequence>
<keyword evidence="7" id="KW-1185">Reference proteome</keyword>
<name>A0A9Q1BZZ5_HOLLE</name>
<evidence type="ECO:0000313" key="7">
    <source>
        <dbReference type="Proteomes" id="UP001152320"/>
    </source>
</evidence>
<dbReference type="EC" id="2.8.1.9" evidence="4"/>
<dbReference type="AlphaFoldDB" id="A0A9Q1BZZ5"/>
<keyword evidence="1 4" id="KW-0808">Transferase</keyword>
<feature type="modified residue" description="N6-(pyridoxal phosphate)lysine" evidence="4">
    <location>
        <position position="249"/>
    </location>
</feature>
<evidence type="ECO:0000313" key="6">
    <source>
        <dbReference type="EMBL" id="KAJ8036017.1"/>
    </source>
</evidence>
<evidence type="ECO:0000256" key="3">
    <source>
        <dbReference type="ARBA" id="ARBA00023150"/>
    </source>
</evidence>
<dbReference type="Gene3D" id="3.40.640.10">
    <property type="entry name" value="Type I PLP-dependent aspartate aminotransferase-like (Major domain)"/>
    <property type="match status" value="1"/>
</dbReference>
<proteinExistence type="inferred from homology"/>
<evidence type="ECO:0000256" key="2">
    <source>
        <dbReference type="ARBA" id="ARBA00022898"/>
    </source>
</evidence>
<protein>
    <recommendedName>
        <fullName evidence="4">Molybdenum cofactor sulfurase</fullName>
        <shortName evidence="4">MCS</shortName>
        <shortName evidence="4">MOS</shortName>
        <shortName evidence="4">MoCo sulfurase</shortName>
        <ecNumber evidence="4">2.8.1.9</ecNumber>
    </recommendedName>
    <alternativeName>
        <fullName evidence="4">Molybdenum cofactor sulfurtransferase</fullName>
    </alternativeName>
</protein>
<feature type="active site" evidence="4">
    <location>
        <position position="409"/>
    </location>
</feature>
<dbReference type="SUPFAM" id="SSF53383">
    <property type="entry name" value="PLP-dependent transferases"/>
    <property type="match status" value="1"/>
</dbReference>
<dbReference type="EMBL" id="JAIZAY010000009">
    <property type="protein sequence ID" value="KAJ8036017.1"/>
    <property type="molecule type" value="Genomic_DNA"/>
</dbReference>
<dbReference type="InterPro" id="IPR011037">
    <property type="entry name" value="Pyrv_Knase-like_insert_dom_sf"/>
</dbReference>
<dbReference type="GO" id="GO:0008265">
    <property type="term" value="F:molybdenum cofactor sulfurtransferase activity"/>
    <property type="evidence" value="ECO:0007669"/>
    <property type="project" value="UniProtKB-UniRule"/>
</dbReference>
<comment type="similarity">
    <text evidence="4">Belongs to the class-V pyridoxal-phosphate-dependent aminotransferase family. MOCOS subfamily.</text>
</comment>
<dbReference type="SUPFAM" id="SSF50800">
    <property type="entry name" value="PK beta-barrel domain-like"/>
    <property type="match status" value="1"/>
</dbReference>
<evidence type="ECO:0000256" key="4">
    <source>
        <dbReference type="HAMAP-Rule" id="MF_03050"/>
    </source>
</evidence>
<gene>
    <name evidence="6" type="ORF">HOLleu_19869</name>
</gene>
<keyword evidence="2 4" id="KW-0663">Pyridoxal phosphate</keyword>
<evidence type="ECO:0000259" key="5">
    <source>
        <dbReference type="PROSITE" id="PS51340"/>
    </source>
</evidence>
<dbReference type="OrthoDB" id="420046at2759"/>
<comment type="catalytic activity">
    <reaction evidence="4">
        <text>Mo-molybdopterin + L-cysteine + AH2 = thio-Mo-molybdopterin + L-alanine + A + H2O</text>
        <dbReference type="Rhea" id="RHEA:42636"/>
        <dbReference type="ChEBI" id="CHEBI:13193"/>
        <dbReference type="ChEBI" id="CHEBI:15377"/>
        <dbReference type="ChEBI" id="CHEBI:17499"/>
        <dbReference type="ChEBI" id="CHEBI:35235"/>
        <dbReference type="ChEBI" id="CHEBI:57972"/>
        <dbReference type="ChEBI" id="CHEBI:71302"/>
        <dbReference type="ChEBI" id="CHEBI:82685"/>
        <dbReference type="EC" id="2.8.1.9"/>
    </reaction>
</comment>
<dbReference type="GO" id="GO:0030151">
    <property type="term" value="F:molybdenum ion binding"/>
    <property type="evidence" value="ECO:0007669"/>
    <property type="project" value="UniProtKB-UniRule"/>
</dbReference>
<feature type="domain" description="MOSC" evidence="5">
    <location>
        <begin position="635"/>
        <end position="788"/>
    </location>
</feature>
<dbReference type="Pfam" id="PF03476">
    <property type="entry name" value="MOSC_N"/>
    <property type="match status" value="1"/>
</dbReference>
<dbReference type="SUPFAM" id="SSF141673">
    <property type="entry name" value="MOSC N-terminal domain-like"/>
    <property type="match status" value="1"/>
</dbReference>
<dbReference type="InterPro" id="IPR005303">
    <property type="entry name" value="MOCOS_middle"/>
</dbReference>
<evidence type="ECO:0000256" key="1">
    <source>
        <dbReference type="ARBA" id="ARBA00022679"/>
    </source>
</evidence>
<dbReference type="GO" id="GO:0030170">
    <property type="term" value="F:pyridoxal phosphate binding"/>
    <property type="evidence" value="ECO:0007669"/>
    <property type="project" value="UniProtKB-UniRule"/>
</dbReference>
<dbReference type="InterPro" id="IPR000192">
    <property type="entry name" value="Aminotrans_V_dom"/>
</dbReference>